<dbReference type="EMBL" id="JBEXAC010000002">
    <property type="protein sequence ID" value="MET7000750.1"/>
    <property type="molecule type" value="Genomic_DNA"/>
</dbReference>
<reference evidence="2 3" key="1">
    <citation type="submission" date="2024-06" db="EMBL/GenBank/DDBJ databases">
        <title>Chitinophaga defluvii sp. nov., isolated from municipal sewage.</title>
        <authorList>
            <person name="Zhang L."/>
        </authorList>
    </citation>
    <scope>NUCLEOTIDE SEQUENCE [LARGE SCALE GENOMIC DNA]</scope>
    <source>
        <strain evidence="2 3">H8</strain>
    </source>
</reference>
<dbReference type="InterPro" id="IPR013431">
    <property type="entry name" value="Delta_60_rpt"/>
</dbReference>
<proteinExistence type="predicted"/>
<dbReference type="RefSeq" id="WP_354663303.1">
    <property type="nucleotide sequence ID" value="NZ_JBEXAC010000002.1"/>
</dbReference>
<organism evidence="2 3">
    <name type="scientific">Chitinophaga defluvii</name>
    <dbReference type="NCBI Taxonomy" id="3163343"/>
    <lineage>
        <taxon>Bacteria</taxon>
        <taxon>Pseudomonadati</taxon>
        <taxon>Bacteroidota</taxon>
        <taxon>Chitinophagia</taxon>
        <taxon>Chitinophagales</taxon>
        <taxon>Chitinophagaceae</taxon>
        <taxon>Chitinophaga</taxon>
    </lineage>
</organism>
<protein>
    <submittedName>
        <fullName evidence="2">DUF5008 domain-containing protein</fullName>
    </submittedName>
</protein>
<evidence type="ECO:0000313" key="3">
    <source>
        <dbReference type="Proteomes" id="UP001549749"/>
    </source>
</evidence>
<dbReference type="Pfam" id="PF16400">
    <property type="entry name" value="DUF5008"/>
    <property type="match status" value="1"/>
</dbReference>
<dbReference type="InterPro" id="IPR032175">
    <property type="entry name" value="DUF5008"/>
</dbReference>
<accession>A0ABV2TDN4</accession>
<dbReference type="Proteomes" id="UP001549749">
    <property type="component" value="Unassembled WGS sequence"/>
</dbReference>
<dbReference type="Pfam" id="PF17164">
    <property type="entry name" value="DUF5122"/>
    <property type="match status" value="3"/>
</dbReference>
<dbReference type="Gene3D" id="2.80.10.50">
    <property type="match status" value="2"/>
</dbReference>
<feature type="domain" description="DUF5008" evidence="1">
    <location>
        <begin position="25"/>
        <end position="116"/>
    </location>
</feature>
<dbReference type="InterPro" id="IPR013783">
    <property type="entry name" value="Ig-like_fold"/>
</dbReference>
<dbReference type="PROSITE" id="PS51257">
    <property type="entry name" value="PROKAR_LIPOPROTEIN"/>
    <property type="match status" value="1"/>
</dbReference>
<dbReference type="NCBIfam" id="TIGR02608">
    <property type="entry name" value="delta_60_rpt"/>
    <property type="match status" value="2"/>
</dbReference>
<gene>
    <name evidence="2" type="ORF">ABR189_25430</name>
</gene>
<name>A0ABV2TDN4_9BACT</name>
<sequence>MKNSVKIIYTLLSALLLFSCREKEAIFADPYAGGKVPLGVKFEDAAPSPAQGFPGTNVSFQVTGLLPYKDKLIFTFNGEKASVTSLDDKEIKLKVPEQASSGVVAIQIGDQVFYGPEFRVRGKLEFDATYKALIGSNGSIIDQLELSSSRKIITGSFTDFEAKGIVKPINRIVLTSRDGEVDRSFQSGKAANGTIASIVELNNGKFIIGGSFGAFDTHSGGNSAIFSMTQLNSNGSLDTTEINTFLKKDTVPTFNGGTDQPVDKLLIYNNRVTAIGSFRYYIKKLYNIPTYDQQRDSLVLDSIEMRQLARFYPNGALDTSFNYDLQARKSYPGPNGFILDALMQNDGKIIIVGKFTKYNNTEVNNIARINPDGSLDPSFNTGSGTDAVISSIKYNSTTQKFLLSGTFSKVNGVPCYNIAMLNANGTLDASFSPRQVTDGFVTFAKQLSNGLIVAAGSFKRYDNVTRGGFMILNPNGSLAKDYNATGSLNNGDYSSGYINNIQESITSSNETAITVYGSFSKFDGTVVGNIMRLTLKK</sequence>
<dbReference type="Gene3D" id="2.60.40.10">
    <property type="entry name" value="Immunoglobulins"/>
    <property type="match status" value="1"/>
</dbReference>
<comment type="caution">
    <text evidence="2">The sequence shown here is derived from an EMBL/GenBank/DDBJ whole genome shotgun (WGS) entry which is preliminary data.</text>
</comment>
<keyword evidence="3" id="KW-1185">Reference proteome</keyword>
<evidence type="ECO:0000313" key="2">
    <source>
        <dbReference type="EMBL" id="MET7000750.1"/>
    </source>
</evidence>
<evidence type="ECO:0000259" key="1">
    <source>
        <dbReference type="Pfam" id="PF16400"/>
    </source>
</evidence>